<evidence type="ECO:0000256" key="1">
    <source>
        <dbReference type="SAM" id="Phobius"/>
    </source>
</evidence>
<accession>A0A2W1BTM3</accession>
<keyword evidence="1" id="KW-1133">Transmembrane helix</keyword>
<dbReference type="AlphaFoldDB" id="A0A2W1BTM3"/>
<keyword evidence="1" id="KW-0812">Transmembrane</keyword>
<dbReference type="OrthoDB" id="7258026at2759"/>
<dbReference type="Proteomes" id="UP000249218">
    <property type="component" value="Unassembled WGS sequence"/>
</dbReference>
<feature type="transmembrane region" description="Helical" evidence="1">
    <location>
        <begin position="7"/>
        <end position="27"/>
    </location>
</feature>
<proteinExistence type="predicted"/>
<gene>
    <name evidence="2" type="primary">HaOG202162</name>
    <name evidence="2" type="ORF">B5X24_HaOG202162</name>
</gene>
<protein>
    <submittedName>
        <fullName evidence="2">Uncharacterized protein</fullName>
    </submittedName>
</protein>
<keyword evidence="1" id="KW-0472">Membrane</keyword>
<dbReference type="EMBL" id="KZ149903">
    <property type="protein sequence ID" value="PZC78418.1"/>
    <property type="molecule type" value="Genomic_DNA"/>
</dbReference>
<organism evidence="2 3">
    <name type="scientific">Helicoverpa armigera</name>
    <name type="common">Cotton bollworm</name>
    <name type="synonym">Heliothis armigera</name>
    <dbReference type="NCBI Taxonomy" id="29058"/>
    <lineage>
        <taxon>Eukaryota</taxon>
        <taxon>Metazoa</taxon>
        <taxon>Ecdysozoa</taxon>
        <taxon>Arthropoda</taxon>
        <taxon>Hexapoda</taxon>
        <taxon>Insecta</taxon>
        <taxon>Pterygota</taxon>
        <taxon>Neoptera</taxon>
        <taxon>Endopterygota</taxon>
        <taxon>Lepidoptera</taxon>
        <taxon>Glossata</taxon>
        <taxon>Ditrysia</taxon>
        <taxon>Noctuoidea</taxon>
        <taxon>Noctuidae</taxon>
        <taxon>Heliothinae</taxon>
        <taxon>Helicoverpa</taxon>
    </lineage>
</organism>
<name>A0A2W1BTM3_HELAM</name>
<dbReference type="PROSITE" id="PS51257">
    <property type="entry name" value="PROKAR_LIPOPROTEIN"/>
    <property type="match status" value="1"/>
</dbReference>
<evidence type="ECO:0000313" key="3">
    <source>
        <dbReference type="Proteomes" id="UP000249218"/>
    </source>
</evidence>
<evidence type="ECO:0000313" key="2">
    <source>
        <dbReference type="EMBL" id="PZC78418.1"/>
    </source>
</evidence>
<sequence>MHFSERVLIKFYIVFLTATSASCWQFFTSVLDYTLSNSKFDPEHIHSEYYFGDCKRESHIFYTHTHLDHLQILGKVIVRGWIDVPRIPTCILLRGTGFEDDMFRSTTYNFQMCVPRITYCHTHHRFKYHYYEWYLPPDVFGGMNWDIYFFGPPTLDWG</sequence>
<reference evidence="2 3" key="1">
    <citation type="journal article" date="2017" name="BMC Biol.">
        <title>Genomic innovations, transcriptional plasticity and gene loss underlying the evolution and divergence of two highly polyphagous and invasive Helicoverpa pest species.</title>
        <authorList>
            <person name="Pearce S.L."/>
            <person name="Clarke D.F."/>
            <person name="East P.D."/>
            <person name="Elfekih S."/>
            <person name="Gordon K.H."/>
            <person name="Jermiin L.S."/>
            <person name="McGaughran A."/>
            <person name="Oakeshott J.G."/>
            <person name="Papanikolaou A."/>
            <person name="Perera O.P."/>
            <person name="Rane R.V."/>
            <person name="Richards S."/>
            <person name="Tay W.T."/>
            <person name="Walsh T.K."/>
            <person name="Anderson A."/>
            <person name="Anderson C.J."/>
            <person name="Asgari S."/>
            <person name="Board P.G."/>
            <person name="Bretschneider A."/>
            <person name="Campbell P.M."/>
            <person name="Chertemps T."/>
            <person name="Christeller J.T."/>
            <person name="Coppin C.W."/>
            <person name="Downes S.J."/>
            <person name="Duan G."/>
            <person name="Farnsworth C.A."/>
            <person name="Good R.T."/>
            <person name="Han L.B."/>
            <person name="Han Y.C."/>
            <person name="Hatje K."/>
            <person name="Horne I."/>
            <person name="Huang Y.P."/>
            <person name="Hughes D.S."/>
            <person name="Jacquin-Joly E."/>
            <person name="James W."/>
            <person name="Jhangiani S."/>
            <person name="Kollmar M."/>
            <person name="Kuwar S.S."/>
            <person name="Li S."/>
            <person name="Liu N.Y."/>
            <person name="Maibeche M.T."/>
            <person name="Miller J.R."/>
            <person name="Montagne N."/>
            <person name="Perry T."/>
            <person name="Qu J."/>
            <person name="Song S.V."/>
            <person name="Sutton G.G."/>
            <person name="Vogel H."/>
            <person name="Walenz B.P."/>
            <person name="Xu W."/>
            <person name="Zhang H.J."/>
            <person name="Zou Z."/>
            <person name="Batterham P."/>
            <person name="Edwards O.R."/>
            <person name="Feyereisen R."/>
            <person name="Gibbs R.A."/>
            <person name="Heckel D.G."/>
            <person name="McGrath A."/>
            <person name="Robin C."/>
            <person name="Scherer S.E."/>
            <person name="Worley K.C."/>
            <person name="Wu Y.D."/>
        </authorList>
    </citation>
    <scope>NUCLEOTIDE SEQUENCE [LARGE SCALE GENOMIC DNA]</scope>
    <source>
        <strain evidence="2">Harm_GR_Male_#8</strain>
        <tissue evidence="2">Whole organism</tissue>
    </source>
</reference>
<keyword evidence="3" id="KW-1185">Reference proteome</keyword>